<dbReference type="STRING" id="1675527.AIOL_000577"/>
<keyword evidence="2" id="KW-0732">Signal</keyword>
<dbReference type="GO" id="GO:0015036">
    <property type="term" value="F:disulfide oxidoreductase activity"/>
    <property type="evidence" value="ECO:0007669"/>
    <property type="project" value="UniProtKB-ARBA"/>
</dbReference>
<dbReference type="Gene3D" id="3.40.30.10">
    <property type="entry name" value="Glutaredoxin"/>
    <property type="match status" value="1"/>
</dbReference>
<dbReference type="AlphaFoldDB" id="A0A0J9ECC1"/>
<dbReference type="EMBL" id="LFTY01000001">
    <property type="protein sequence ID" value="KMW60422.1"/>
    <property type="molecule type" value="Genomic_DNA"/>
</dbReference>
<keyword evidence="5" id="KW-1185">Reference proteome</keyword>
<gene>
    <name evidence="4" type="ORF">AIOL_000577</name>
</gene>
<evidence type="ECO:0000313" key="5">
    <source>
        <dbReference type="Proteomes" id="UP000037178"/>
    </source>
</evidence>
<feature type="chain" id="PRO_5005318165" description="Thioredoxin domain-containing protein" evidence="2">
    <location>
        <begin position="22"/>
        <end position="135"/>
    </location>
</feature>
<organism evidence="4 5">
    <name type="scientific">Candidatus Rhodobacter oscarellae</name>
    <dbReference type="NCBI Taxonomy" id="1675527"/>
    <lineage>
        <taxon>Bacteria</taxon>
        <taxon>Pseudomonadati</taxon>
        <taxon>Pseudomonadota</taxon>
        <taxon>Alphaproteobacteria</taxon>
        <taxon>Rhodobacterales</taxon>
        <taxon>Rhodobacter group</taxon>
        <taxon>Rhodobacter</taxon>
    </lineage>
</organism>
<dbReference type="PROSITE" id="PS51352">
    <property type="entry name" value="THIOREDOXIN_2"/>
    <property type="match status" value="1"/>
</dbReference>
<dbReference type="Pfam" id="PF00085">
    <property type="entry name" value="Thioredoxin"/>
    <property type="match status" value="1"/>
</dbReference>
<dbReference type="SUPFAM" id="SSF52833">
    <property type="entry name" value="Thioredoxin-like"/>
    <property type="match status" value="1"/>
</dbReference>
<feature type="signal peptide" evidence="2">
    <location>
        <begin position="1"/>
        <end position="21"/>
    </location>
</feature>
<feature type="domain" description="Thioredoxin" evidence="3">
    <location>
        <begin position="6"/>
        <end position="135"/>
    </location>
</feature>
<dbReference type="InterPro" id="IPR017937">
    <property type="entry name" value="Thioredoxin_CS"/>
</dbReference>
<evidence type="ECO:0000256" key="1">
    <source>
        <dbReference type="ARBA" id="ARBA00023284"/>
    </source>
</evidence>
<comment type="caution">
    <text evidence="4">The sequence shown here is derived from an EMBL/GenBank/DDBJ whole genome shotgun (WGS) entry which is preliminary data.</text>
</comment>
<evidence type="ECO:0000256" key="2">
    <source>
        <dbReference type="SAM" id="SignalP"/>
    </source>
</evidence>
<dbReference type="PATRIC" id="fig|1675527.3.peg.633"/>
<accession>A0A0J9ECC1</accession>
<sequence>MNRRTFLITSTAAAVALPAFAGSIDYTPGLVDRHLAAGDTVFLDFTTQWCTTCNAQKRVLGKLKGQNPAYEQNIVFITVDYDDYRRDPLTVGLNIPRRSTLVALKGDKELGRIVAGTSTAQIQGLMDAALSASVA</sequence>
<dbReference type="RefSeq" id="WP_049641510.1">
    <property type="nucleotide sequence ID" value="NZ_LFTY01000001.1"/>
</dbReference>
<dbReference type="InterPro" id="IPR013766">
    <property type="entry name" value="Thioredoxin_domain"/>
</dbReference>
<dbReference type="PROSITE" id="PS00194">
    <property type="entry name" value="THIOREDOXIN_1"/>
    <property type="match status" value="1"/>
</dbReference>
<keyword evidence="1" id="KW-0676">Redox-active center</keyword>
<dbReference type="OrthoDB" id="7950124at2"/>
<evidence type="ECO:0000313" key="4">
    <source>
        <dbReference type="EMBL" id="KMW60422.1"/>
    </source>
</evidence>
<evidence type="ECO:0000259" key="3">
    <source>
        <dbReference type="PROSITE" id="PS51352"/>
    </source>
</evidence>
<dbReference type="Proteomes" id="UP000037178">
    <property type="component" value="Unassembled WGS sequence"/>
</dbReference>
<name>A0A0J9ECC1_9RHOB</name>
<protein>
    <recommendedName>
        <fullName evidence="3">Thioredoxin domain-containing protein</fullName>
    </recommendedName>
</protein>
<reference evidence="4 5" key="1">
    <citation type="submission" date="2015-06" db="EMBL/GenBank/DDBJ databases">
        <title>Draft genome sequence of an Alphaproteobacteria species associated to the Mediterranean sponge Oscarella lobularis.</title>
        <authorList>
            <person name="Jourda C."/>
            <person name="Santini S."/>
            <person name="Claverie J.-M."/>
        </authorList>
    </citation>
    <scope>NUCLEOTIDE SEQUENCE [LARGE SCALE GENOMIC DNA]</scope>
    <source>
        <strain evidence="4">IGS</strain>
    </source>
</reference>
<dbReference type="CDD" id="cd02947">
    <property type="entry name" value="TRX_family"/>
    <property type="match status" value="1"/>
</dbReference>
<dbReference type="InterPro" id="IPR036249">
    <property type="entry name" value="Thioredoxin-like_sf"/>
</dbReference>
<proteinExistence type="predicted"/>